<keyword evidence="2" id="KW-1185">Reference proteome</keyword>
<proteinExistence type="predicted"/>
<accession>A0A5N7BH88</accession>
<protein>
    <recommendedName>
        <fullName evidence="3">Fucose-specific lectin</fullName>
    </recommendedName>
</protein>
<dbReference type="AlphaFoldDB" id="A0A5N7BH88"/>
<organism evidence="1 2">
    <name type="scientific">Aspergillus bertholletiae</name>
    <dbReference type="NCBI Taxonomy" id="1226010"/>
    <lineage>
        <taxon>Eukaryota</taxon>
        <taxon>Fungi</taxon>
        <taxon>Dikarya</taxon>
        <taxon>Ascomycota</taxon>
        <taxon>Pezizomycotina</taxon>
        <taxon>Eurotiomycetes</taxon>
        <taxon>Eurotiomycetidae</taxon>
        <taxon>Eurotiales</taxon>
        <taxon>Aspergillaceae</taxon>
        <taxon>Aspergillus</taxon>
        <taxon>Aspergillus subgen. Circumdati</taxon>
    </lineage>
</organism>
<sequence length="342" mass="37490">MAPLTNQITVIPNPAVKDTPREIPNVPDSVKNNSHIHLKFGVTGNRQLSLQVYDTTNIVHPTEYTDNKAPTGSIHEPGTLAGAVHNNIAVVYGIAGFASKDTGKASICKLSPYYNPIAKANPASEEDQGPIQTNLWSLTACDDGDEGNWVYFLRNQGTETDPNIVLVELEIGLQDQAVERPLDVDFTIGAKSRLTSFYEKAPYVFFVHEEDDRGIYFVNATKTKAATQINDTMTVKESSPLAIVTNASTNTNNEVTLQLTLYFVNLNGYLAYVLGTLDNGYITWQDGHQSLANIHVDQTSSLCAISGADNKTHYIYLVPKGNPAGAYQVHRTTPWQVSPPHR</sequence>
<dbReference type="OrthoDB" id="4524287at2759"/>
<reference evidence="1 2" key="1">
    <citation type="submission" date="2019-04" db="EMBL/GenBank/DDBJ databases">
        <title>Friends and foes A comparative genomics studyof 23 Aspergillus species from section Flavi.</title>
        <authorList>
            <consortium name="DOE Joint Genome Institute"/>
            <person name="Kjaerbolling I."/>
            <person name="Vesth T."/>
            <person name="Frisvad J.C."/>
            <person name="Nybo J.L."/>
            <person name="Theobald S."/>
            <person name="Kildgaard S."/>
            <person name="Isbrandt T."/>
            <person name="Kuo A."/>
            <person name="Sato A."/>
            <person name="Lyhne E.K."/>
            <person name="Kogle M.E."/>
            <person name="Wiebenga A."/>
            <person name="Kun R.S."/>
            <person name="Lubbers R.J."/>
            <person name="Makela M.R."/>
            <person name="Barry K."/>
            <person name="Chovatia M."/>
            <person name="Clum A."/>
            <person name="Daum C."/>
            <person name="Haridas S."/>
            <person name="He G."/>
            <person name="LaButti K."/>
            <person name="Lipzen A."/>
            <person name="Mondo S."/>
            <person name="Riley R."/>
            <person name="Salamov A."/>
            <person name="Simmons B.A."/>
            <person name="Magnuson J.K."/>
            <person name="Henrissat B."/>
            <person name="Mortensen U.H."/>
            <person name="Larsen T.O."/>
            <person name="Devries R.P."/>
            <person name="Grigoriev I.V."/>
            <person name="Machida M."/>
            <person name="Baker S.E."/>
            <person name="Andersen M.R."/>
        </authorList>
    </citation>
    <scope>NUCLEOTIDE SEQUENCE [LARGE SCALE GENOMIC DNA]</scope>
    <source>
        <strain evidence="1 2">IBT 29228</strain>
    </source>
</reference>
<dbReference type="Gene3D" id="2.120.10.70">
    <property type="entry name" value="Fucose-specific lectin"/>
    <property type="match status" value="1"/>
</dbReference>
<name>A0A5N7BH88_9EURO</name>
<evidence type="ECO:0008006" key="3">
    <source>
        <dbReference type="Google" id="ProtNLM"/>
    </source>
</evidence>
<evidence type="ECO:0000313" key="1">
    <source>
        <dbReference type="EMBL" id="KAE8381124.1"/>
    </source>
</evidence>
<dbReference type="Proteomes" id="UP000326198">
    <property type="component" value="Unassembled WGS sequence"/>
</dbReference>
<evidence type="ECO:0000313" key="2">
    <source>
        <dbReference type="Proteomes" id="UP000326198"/>
    </source>
</evidence>
<dbReference type="EMBL" id="ML736174">
    <property type="protein sequence ID" value="KAE8381124.1"/>
    <property type="molecule type" value="Genomic_DNA"/>
</dbReference>
<gene>
    <name evidence="1" type="ORF">BDV26DRAFT_289827</name>
</gene>